<dbReference type="GO" id="GO:0006325">
    <property type="term" value="P:chromatin organization"/>
    <property type="evidence" value="ECO:0007669"/>
    <property type="project" value="UniProtKB-KW"/>
</dbReference>
<feature type="domain" description="SET" evidence="6">
    <location>
        <begin position="433"/>
        <end position="578"/>
    </location>
</feature>
<dbReference type="InterPro" id="IPR011011">
    <property type="entry name" value="Znf_FYVE_PHD"/>
</dbReference>
<dbReference type="SUPFAM" id="SSF82199">
    <property type="entry name" value="SET domain"/>
    <property type="match status" value="1"/>
</dbReference>
<dbReference type="EMBL" id="JABWAB010000014">
    <property type="protein sequence ID" value="KAF6042651.1"/>
    <property type="molecule type" value="Genomic_DNA"/>
</dbReference>
<dbReference type="PANTHER" id="PTHR46462:SF3">
    <property type="entry name" value="UPSET, ISOFORM A"/>
    <property type="match status" value="1"/>
</dbReference>
<comment type="caution">
    <text evidence="7">The sequence shown here is derived from an EMBL/GenBank/DDBJ whole genome shotgun (WGS) entry which is preliminary data.</text>
</comment>
<dbReference type="GO" id="GO:0006355">
    <property type="term" value="P:regulation of DNA-templated transcription"/>
    <property type="evidence" value="ECO:0007669"/>
    <property type="project" value="TreeGrafter"/>
</dbReference>
<feature type="compositionally biased region" description="Low complexity" evidence="5">
    <location>
        <begin position="42"/>
        <end position="70"/>
    </location>
</feature>
<evidence type="ECO:0000259" key="6">
    <source>
        <dbReference type="SMART" id="SM00317"/>
    </source>
</evidence>
<dbReference type="GO" id="GO:0034967">
    <property type="term" value="C:Set3 complex"/>
    <property type="evidence" value="ECO:0007669"/>
    <property type="project" value="TreeGrafter"/>
</dbReference>
<dbReference type="GO" id="GO:0070210">
    <property type="term" value="C:Rpd3L-Expanded complex"/>
    <property type="evidence" value="ECO:0007669"/>
    <property type="project" value="TreeGrafter"/>
</dbReference>
<keyword evidence="2" id="KW-0863">Zinc-finger</keyword>
<dbReference type="PROSITE" id="PS01359">
    <property type="entry name" value="ZF_PHD_1"/>
    <property type="match status" value="1"/>
</dbReference>
<feature type="region of interest" description="Disordered" evidence="5">
    <location>
        <begin position="279"/>
        <end position="322"/>
    </location>
</feature>
<protein>
    <submittedName>
        <fullName evidence="7">PHD-finger family protein</fullName>
    </submittedName>
</protein>
<dbReference type="OrthoDB" id="20872at2759"/>
<dbReference type="SMART" id="SM00317">
    <property type="entry name" value="SET"/>
    <property type="match status" value="1"/>
</dbReference>
<feature type="compositionally biased region" description="Acidic residues" evidence="5">
    <location>
        <begin position="310"/>
        <end position="319"/>
    </location>
</feature>
<gene>
    <name evidence="7" type="ORF">FOB60_005850</name>
</gene>
<dbReference type="Gene3D" id="2.170.270.10">
    <property type="entry name" value="SET domain"/>
    <property type="match status" value="1"/>
</dbReference>
<dbReference type="PANTHER" id="PTHR46462">
    <property type="entry name" value="UPSET, ISOFORM A"/>
    <property type="match status" value="1"/>
</dbReference>
<sequence>MGNQDEEQLLEDASTLLMFASAAAHQRSPTESAASPPPPPQQQQIASQQEVPSHIVTISTSSQSQNVQQQDPAPKRSSIRSLMNVDPEPEPEIKLESMPSRKTASPPSNLPKQGVFKRAHERSRSTPDGQKLMSPTYERGIDLRKGERDGNNAVLAAAALTAAADIPFPLKQVENSRIPPLETYQVDQDSGIIGCICGIEDDDGFTIQCDICFRWQHCVCMGYENGEEVPEDEYKCYFCDQQKWNKFDPNIAREKTLARLNAERLEQEKKEKAAIEEKMKEAKVENNKRKHSSSDKGEKKRKTEEKVEVKEEEPQEVNEDLPNKDNELLEEGVVAEPYQSVYYQLRENDYKREGVRKFLSNCGTEFYKEYVNLPKEKVEKLNVVVMSENEFKSLQKSRLIRPKLAKYFQDNNRFEKKKNYNNTKIEVKSYTDNQKQRFNGISKLSLFISTADESLVIPEGTPIIEYLGEIDFFTDYCNDKINQYPLWGTTKPKVLKSAVLSKDQQPVELVIDSRFVGDESRFIRKSCLSSANCKIRPVYIPNTNTFKFLVVTSKPIVLKGENSDEELRLPWEWDPDHPILRLYEDSTEKFENLTSDAKSALIAYVDTILQFVECGCSTNSNYNNCAIFKIKKATSYLMRSTRKAAIMNNTGAKTKEELVLPRPNRQFVSWKERMIERDRQLQEKLLRKVDQAMKVEANEPQPKVKPKVLFKVPFKQELLMRTCQQAQPMVQVTTETEEADDTTSSVDDLAIPIMPELVTSIELQVCQELHLNEGEVNDNAKKGDEVRPLSRKHSQVQIHSSKERRRSTTEETKPTKKLSLAEYIKAKT</sequence>
<dbReference type="GO" id="GO:0008270">
    <property type="term" value="F:zinc ion binding"/>
    <property type="evidence" value="ECO:0007669"/>
    <property type="project" value="UniProtKB-KW"/>
</dbReference>
<evidence type="ECO:0000313" key="8">
    <source>
        <dbReference type="Proteomes" id="UP000590412"/>
    </source>
</evidence>
<reference evidence="7" key="1">
    <citation type="submission" date="2020-03" db="EMBL/GenBank/DDBJ databases">
        <title>FDA dAtabase for Regulatory Grade micrObial Sequences (FDA-ARGOS): Supporting development and validation of Infectious Disease Dx tests.</title>
        <authorList>
            <person name="Campos J."/>
            <person name="Goldberg B."/>
            <person name="Tallon L."/>
            <person name="Sadzewicz L."/>
            <person name="Vavikolanu K."/>
            <person name="Mehta A."/>
            <person name="Aluvathingal J."/>
            <person name="Nadendla S."/>
            <person name="Nandy P."/>
            <person name="Geyer C."/>
            <person name="Yan Y."/>
            <person name="Sichtig H."/>
        </authorList>
    </citation>
    <scope>NUCLEOTIDE SEQUENCE [LARGE SCALE GENOMIC DNA]</scope>
    <source>
        <strain evidence="7">FDAARGOS_652</strain>
    </source>
</reference>
<accession>A0A8X7NGB8</accession>
<evidence type="ECO:0000256" key="1">
    <source>
        <dbReference type="ARBA" id="ARBA00022723"/>
    </source>
</evidence>
<evidence type="ECO:0000256" key="3">
    <source>
        <dbReference type="ARBA" id="ARBA00022833"/>
    </source>
</evidence>
<organism evidence="7 8">
    <name type="scientific">Candida parapsilosis</name>
    <name type="common">Yeast</name>
    <dbReference type="NCBI Taxonomy" id="5480"/>
    <lineage>
        <taxon>Eukaryota</taxon>
        <taxon>Fungi</taxon>
        <taxon>Dikarya</taxon>
        <taxon>Ascomycota</taxon>
        <taxon>Saccharomycotina</taxon>
        <taxon>Pichiomycetes</taxon>
        <taxon>Debaryomycetaceae</taxon>
        <taxon>Candida/Lodderomyces clade</taxon>
        <taxon>Candida</taxon>
    </lineage>
</organism>
<feature type="compositionally biased region" description="Basic and acidic residues" evidence="5">
    <location>
        <begin position="279"/>
        <end position="309"/>
    </location>
</feature>
<keyword evidence="4" id="KW-0156">Chromatin regulator</keyword>
<keyword evidence="1" id="KW-0479">Metal-binding</keyword>
<feature type="region of interest" description="Disordered" evidence="5">
    <location>
        <begin position="1"/>
        <end position="134"/>
    </location>
</feature>
<dbReference type="SUPFAM" id="SSF57903">
    <property type="entry name" value="FYVE/PHD zinc finger"/>
    <property type="match status" value="1"/>
</dbReference>
<feature type="compositionally biased region" description="Polar residues" evidence="5">
    <location>
        <begin position="100"/>
        <end position="111"/>
    </location>
</feature>
<dbReference type="InterPro" id="IPR046341">
    <property type="entry name" value="SET_dom_sf"/>
</dbReference>
<dbReference type="Pfam" id="PF20826">
    <property type="entry name" value="PHD_5"/>
    <property type="match status" value="1"/>
</dbReference>
<dbReference type="Gene3D" id="3.30.40.10">
    <property type="entry name" value="Zinc/RING finger domain, C3HC4 (zinc finger)"/>
    <property type="match status" value="1"/>
</dbReference>
<evidence type="ECO:0000256" key="2">
    <source>
        <dbReference type="ARBA" id="ARBA00022771"/>
    </source>
</evidence>
<dbReference type="InterPro" id="IPR001214">
    <property type="entry name" value="SET_dom"/>
</dbReference>
<proteinExistence type="predicted"/>
<evidence type="ECO:0000256" key="4">
    <source>
        <dbReference type="ARBA" id="ARBA00022853"/>
    </source>
</evidence>
<dbReference type="AlphaFoldDB" id="A0A8X7NGB8"/>
<evidence type="ECO:0000313" key="7">
    <source>
        <dbReference type="EMBL" id="KAF6042651.1"/>
    </source>
</evidence>
<keyword evidence="3" id="KW-0862">Zinc</keyword>
<feature type="compositionally biased region" description="Basic and acidic residues" evidence="5">
    <location>
        <begin position="776"/>
        <end position="788"/>
    </location>
</feature>
<name>A0A8X7NGB8_CANPA</name>
<feature type="compositionally biased region" description="Acidic residues" evidence="5">
    <location>
        <begin position="1"/>
        <end position="10"/>
    </location>
</feature>
<feature type="region of interest" description="Disordered" evidence="5">
    <location>
        <begin position="776"/>
        <end position="828"/>
    </location>
</feature>
<dbReference type="InterPro" id="IPR013083">
    <property type="entry name" value="Znf_RING/FYVE/PHD"/>
</dbReference>
<evidence type="ECO:0000256" key="5">
    <source>
        <dbReference type="SAM" id="MobiDB-lite"/>
    </source>
</evidence>
<dbReference type="Proteomes" id="UP000590412">
    <property type="component" value="Unassembled WGS sequence"/>
</dbReference>
<dbReference type="InterPro" id="IPR019786">
    <property type="entry name" value="Zinc_finger_PHD-type_CS"/>
</dbReference>